<dbReference type="EMBL" id="JAOZEV010000014">
    <property type="protein sequence ID" value="MCV9933753.1"/>
    <property type="molecule type" value="Genomic_DNA"/>
</dbReference>
<evidence type="ECO:0000259" key="2">
    <source>
        <dbReference type="Pfam" id="PF00144"/>
    </source>
</evidence>
<proteinExistence type="predicted"/>
<dbReference type="AlphaFoldDB" id="A0A9X2Z0Q0"/>
<feature type="transmembrane region" description="Helical" evidence="1">
    <location>
        <begin position="110"/>
        <end position="134"/>
    </location>
</feature>
<feature type="transmembrane region" description="Helical" evidence="1">
    <location>
        <begin position="169"/>
        <end position="189"/>
    </location>
</feature>
<dbReference type="Pfam" id="PF00144">
    <property type="entry name" value="Beta-lactamase"/>
    <property type="match status" value="1"/>
</dbReference>
<dbReference type="Gene3D" id="3.40.710.10">
    <property type="entry name" value="DD-peptidase/beta-lactamase superfamily"/>
    <property type="match status" value="1"/>
</dbReference>
<dbReference type="InterPro" id="IPR001466">
    <property type="entry name" value="Beta-lactam-related"/>
</dbReference>
<dbReference type="InterPro" id="IPR050491">
    <property type="entry name" value="AmpC-like"/>
</dbReference>
<dbReference type="Proteomes" id="UP001151133">
    <property type="component" value="Unassembled WGS sequence"/>
</dbReference>
<evidence type="ECO:0000256" key="1">
    <source>
        <dbReference type="SAM" id="Phobius"/>
    </source>
</evidence>
<dbReference type="PANTHER" id="PTHR46825:SF9">
    <property type="entry name" value="BETA-LACTAMASE-RELATED DOMAIN-CONTAINING PROTEIN"/>
    <property type="match status" value="1"/>
</dbReference>
<evidence type="ECO:0000313" key="3">
    <source>
        <dbReference type="EMBL" id="MCV9933753.1"/>
    </source>
</evidence>
<keyword evidence="1" id="KW-1133">Transmembrane helix</keyword>
<feature type="domain" description="Beta-lactamase-related" evidence="2">
    <location>
        <begin position="244"/>
        <end position="529"/>
    </location>
</feature>
<feature type="transmembrane region" description="Helical" evidence="1">
    <location>
        <begin position="201"/>
        <end position="220"/>
    </location>
</feature>
<protein>
    <submittedName>
        <fullName evidence="3">Beta-lactamase family protein</fullName>
    </submittedName>
</protein>
<keyword evidence="4" id="KW-1185">Reference proteome</keyword>
<dbReference type="SUPFAM" id="SSF56601">
    <property type="entry name" value="beta-lactamase/transpeptidase-like"/>
    <property type="match status" value="1"/>
</dbReference>
<reference evidence="3" key="1">
    <citation type="submission" date="2022-10" db="EMBL/GenBank/DDBJ databases">
        <title>Two novel species of Flavobacterium.</title>
        <authorList>
            <person name="Liu Q."/>
            <person name="Xin Y.-H."/>
        </authorList>
    </citation>
    <scope>NUCLEOTIDE SEQUENCE</scope>
    <source>
        <strain evidence="3">LS1R47</strain>
    </source>
</reference>
<dbReference type="PANTHER" id="PTHR46825">
    <property type="entry name" value="D-ALANYL-D-ALANINE-CARBOXYPEPTIDASE/ENDOPEPTIDASE AMPH"/>
    <property type="match status" value="1"/>
</dbReference>
<dbReference type="InterPro" id="IPR012338">
    <property type="entry name" value="Beta-lactam/transpept-like"/>
</dbReference>
<gene>
    <name evidence="3" type="ORF">OIU80_15835</name>
</gene>
<keyword evidence="1" id="KW-0472">Membrane</keyword>
<evidence type="ECO:0000313" key="4">
    <source>
        <dbReference type="Proteomes" id="UP001151133"/>
    </source>
</evidence>
<keyword evidence="1" id="KW-0812">Transmembrane</keyword>
<organism evidence="3 4">
    <name type="scientific">Flavobacterium frigoritolerans</name>
    <dbReference type="NCBI Taxonomy" id="2987686"/>
    <lineage>
        <taxon>Bacteria</taxon>
        <taxon>Pseudomonadati</taxon>
        <taxon>Bacteroidota</taxon>
        <taxon>Flavobacteriia</taxon>
        <taxon>Flavobacteriales</taxon>
        <taxon>Flavobacteriaceae</taxon>
        <taxon>Flavobacterium</taxon>
    </lineage>
</organism>
<accession>A0A9X2Z0Q0</accession>
<dbReference type="RefSeq" id="WP_264287959.1">
    <property type="nucleotide sequence ID" value="NZ_JAOZEV010000014.1"/>
</dbReference>
<comment type="caution">
    <text evidence="3">The sequence shown here is derived from an EMBL/GenBank/DDBJ whole genome shotgun (WGS) entry which is preliminary data.</text>
</comment>
<name>A0A9X2Z0Q0_9FLAO</name>
<sequence length="640" mass="72519">MKTGEIKFSQEASKRVYNDYMKRILKVTDSLSKDDKQDIYMEFNSHIFEALQHKNGANEIDVLLDVIEKLGIPEEVLKPLIADKKLEQATKTFNPIHVFKALLLNITNGFSYIIFFLLYLFLFGFVFVIIAKIINPAEVGFWYKDSSSFYLGLSNKANQTGMTEILGNAFIPAMIASILLFYILITLLLKFKKSINNKSITMKKILITGLLILSTTMSFSQTFNNQRMDSLFMVLEKNNKFMGSIAISQDGKLLYAKTIGYSNLENSKKADVETKYKIGSISKMFTATLVLKAIEENKLKLNQTLDSYFPQIENSKKITIGNLLNHRSGIHNFTNEEYCRSDEFITTPKSEQEMVEVITKLKSDFEPNSKAEYSNSNYVLLSYILEKVYKKPYSIILETKIAKPLGLKNTYFGSKTQIQNNETYSYHFDNKWLKATDTDPSIPMGAGAIVSNPTDLTLFIEGLFNGKIVSEKSLSLMKTLNQNFGMGMFETPYFEHKGYGHTGGVDDFRSVLTYFPNEKLAVAITSNGMIYPNNSILSCALSSYFNTPFAMPTFKALKLKPEVLNLYTGQYASTEIPIKIDVTIKDDKLFAQGTGQPAFPLEATETTIFKFEQAGIILEFNTEKKQMLLKQGGKEFLFSK</sequence>